<accession>A0ABV2J107</accession>
<comment type="caution">
    <text evidence="1">The sequence shown here is derived from an EMBL/GenBank/DDBJ whole genome shotgun (WGS) entry which is preliminary data.</text>
</comment>
<proteinExistence type="predicted"/>
<dbReference type="Proteomes" id="UP001549047">
    <property type="component" value="Unassembled WGS sequence"/>
</dbReference>
<protein>
    <submittedName>
        <fullName evidence="1">Uncharacterized protein</fullName>
    </submittedName>
</protein>
<sequence>MTSQHVTQEVIDAYYEYTHLTLDRRKFANKLREMAEADAKPRSIVIETGWVELRLDTENKLPQ</sequence>
<keyword evidence="2" id="KW-1185">Reference proteome</keyword>
<evidence type="ECO:0000313" key="1">
    <source>
        <dbReference type="EMBL" id="MET3614006.1"/>
    </source>
</evidence>
<evidence type="ECO:0000313" key="2">
    <source>
        <dbReference type="Proteomes" id="UP001549047"/>
    </source>
</evidence>
<dbReference type="RefSeq" id="WP_354556495.1">
    <property type="nucleotide sequence ID" value="NZ_JBEPMB010000002.1"/>
</dbReference>
<organism evidence="1 2">
    <name type="scientific">Rhizobium aquaticum</name>
    <dbReference type="NCBI Taxonomy" id="1549636"/>
    <lineage>
        <taxon>Bacteria</taxon>
        <taxon>Pseudomonadati</taxon>
        <taxon>Pseudomonadota</taxon>
        <taxon>Alphaproteobacteria</taxon>
        <taxon>Hyphomicrobiales</taxon>
        <taxon>Rhizobiaceae</taxon>
        <taxon>Rhizobium/Agrobacterium group</taxon>
        <taxon>Rhizobium</taxon>
    </lineage>
</organism>
<dbReference type="EMBL" id="JBEPMB010000002">
    <property type="protein sequence ID" value="MET3614006.1"/>
    <property type="molecule type" value="Genomic_DNA"/>
</dbReference>
<name>A0ABV2J107_9HYPH</name>
<reference evidence="1 2" key="1">
    <citation type="submission" date="2024-06" db="EMBL/GenBank/DDBJ databases">
        <title>Genomic Encyclopedia of Type Strains, Phase IV (KMG-IV): sequencing the most valuable type-strain genomes for metagenomic binning, comparative biology and taxonomic classification.</title>
        <authorList>
            <person name="Goeker M."/>
        </authorList>
    </citation>
    <scope>NUCLEOTIDE SEQUENCE [LARGE SCALE GENOMIC DNA]</scope>
    <source>
        <strain evidence="1 2">DSM 29780</strain>
    </source>
</reference>
<gene>
    <name evidence="1" type="ORF">ABID16_002335</name>
</gene>